<protein>
    <submittedName>
        <fullName evidence="6">Thyroid hormone responsive</fullName>
    </submittedName>
</protein>
<dbReference type="InterPro" id="IPR053719">
    <property type="entry name" value="Lipogen_MT_Stabilize_sf"/>
</dbReference>
<dbReference type="Ensembl" id="ENSCPRT00005027821.1">
    <property type="protein sequence ID" value="ENSCPRP00005023826.1"/>
    <property type="gene ID" value="ENSCPRG00005016537.1"/>
</dbReference>
<comment type="similarity">
    <text evidence="3">Belongs to the SPOT14 family.</text>
</comment>
<dbReference type="InterPro" id="IPR009786">
    <property type="entry name" value="Spot_14"/>
</dbReference>
<keyword evidence="5" id="KW-0539">Nucleus</keyword>
<reference evidence="6" key="1">
    <citation type="submission" date="2025-08" db="UniProtKB">
        <authorList>
            <consortium name="Ensembl"/>
        </authorList>
    </citation>
    <scope>IDENTIFICATION</scope>
</reference>
<dbReference type="OMA" id="ESKHQIT"/>
<gene>
    <name evidence="6" type="primary">THRSP</name>
</gene>
<dbReference type="GO" id="GO:0140678">
    <property type="term" value="F:molecular function inhibitor activity"/>
    <property type="evidence" value="ECO:0007669"/>
    <property type="project" value="Ensembl"/>
</dbReference>
<keyword evidence="4" id="KW-0963">Cytoplasm</keyword>
<evidence type="ECO:0000256" key="2">
    <source>
        <dbReference type="ARBA" id="ARBA00004496"/>
    </source>
</evidence>
<sequence>MEEYFSAVQKMEQLVLFPSLLRGVFEEQDDTATADFGEKDLYEHFLQLKSIKLAVEGGQVPREKCKLPVTNKEEKKENRGDASLEELFYHHFTGLYHVLMTLTKKANALTRKYNDIIGEINQSDTVCPKQSSSKPN</sequence>
<dbReference type="GO" id="GO:0042803">
    <property type="term" value="F:protein homodimerization activity"/>
    <property type="evidence" value="ECO:0007669"/>
    <property type="project" value="Ensembl"/>
</dbReference>
<dbReference type="Proteomes" id="UP000594220">
    <property type="component" value="Unplaced"/>
</dbReference>
<evidence type="ECO:0000313" key="7">
    <source>
        <dbReference type="Proteomes" id="UP000594220"/>
    </source>
</evidence>
<dbReference type="GO" id="GO:0005654">
    <property type="term" value="C:nucleoplasm"/>
    <property type="evidence" value="ECO:0007669"/>
    <property type="project" value="Ensembl"/>
</dbReference>
<evidence type="ECO:0000313" key="6">
    <source>
        <dbReference type="Ensembl" id="ENSCPRP00005023826.1"/>
    </source>
</evidence>
<keyword evidence="7" id="KW-1185">Reference proteome</keyword>
<dbReference type="GO" id="GO:0009617">
    <property type="term" value="P:response to bacterium"/>
    <property type="evidence" value="ECO:0007669"/>
    <property type="project" value="Ensembl"/>
</dbReference>
<dbReference type="GO" id="GO:0010866">
    <property type="term" value="P:regulation of triglyceride biosynthetic process"/>
    <property type="evidence" value="ECO:0007669"/>
    <property type="project" value="Ensembl"/>
</dbReference>
<comment type="subcellular location">
    <subcellularLocation>
        <location evidence="2">Cytoplasm</location>
    </subcellularLocation>
    <subcellularLocation>
        <location evidence="1">Nucleus</location>
    </subcellularLocation>
</comment>
<dbReference type="GeneTree" id="ENSGT00500000044890"/>
<evidence type="ECO:0000256" key="1">
    <source>
        <dbReference type="ARBA" id="ARBA00004123"/>
    </source>
</evidence>
<name>A0A7M4FGA4_CROPO</name>
<dbReference type="Gene3D" id="6.10.140.1610">
    <property type="match status" value="1"/>
</dbReference>
<accession>A0A7M4FGA4</accession>
<evidence type="ECO:0000256" key="3">
    <source>
        <dbReference type="ARBA" id="ARBA00009488"/>
    </source>
</evidence>
<dbReference type="Pfam" id="PF07084">
    <property type="entry name" value="Spot_14"/>
    <property type="match status" value="1"/>
</dbReference>
<evidence type="ECO:0000256" key="4">
    <source>
        <dbReference type="ARBA" id="ARBA00022490"/>
    </source>
</evidence>
<proteinExistence type="inferred from homology"/>
<dbReference type="GO" id="GO:0005829">
    <property type="term" value="C:cytosol"/>
    <property type="evidence" value="ECO:0007669"/>
    <property type="project" value="Ensembl"/>
</dbReference>
<dbReference type="AlphaFoldDB" id="A0A7M4FGA4"/>
<dbReference type="PANTHER" id="PTHR14315:SF18">
    <property type="entry name" value="THYROID HORMONE-INDUCIBLE HEPATIC PROTEIN"/>
    <property type="match status" value="1"/>
</dbReference>
<evidence type="ECO:0000256" key="5">
    <source>
        <dbReference type="ARBA" id="ARBA00023242"/>
    </source>
</evidence>
<dbReference type="PANTHER" id="PTHR14315">
    <property type="entry name" value="SPOT14 FAMILY MEMBER"/>
    <property type="match status" value="1"/>
</dbReference>
<organism evidence="6 7">
    <name type="scientific">Crocodylus porosus</name>
    <name type="common">Saltwater crocodile</name>
    <name type="synonym">Estuarine crocodile</name>
    <dbReference type="NCBI Taxonomy" id="8502"/>
    <lineage>
        <taxon>Eukaryota</taxon>
        <taxon>Metazoa</taxon>
        <taxon>Chordata</taxon>
        <taxon>Craniata</taxon>
        <taxon>Vertebrata</taxon>
        <taxon>Euteleostomi</taxon>
        <taxon>Archelosauria</taxon>
        <taxon>Archosauria</taxon>
        <taxon>Crocodylia</taxon>
        <taxon>Longirostres</taxon>
        <taxon>Crocodylidae</taxon>
        <taxon>Crocodylus</taxon>
    </lineage>
</organism>
<reference evidence="6" key="2">
    <citation type="submission" date="2025-09" db="UniProtKB">
        <authorList>
            <consortium name="Ensembl"/>
        </authorList>
    </citation>
    <scope>IDENTIFICATION</scope>
</reference>